<dbReference type="Pfam" id="PF00496">
    <property type="entry name" value="SBP_bac_5"/>
    <property type="match status" value="1"/>
</dbReference>
<feature type="signal peptide" evidence="2">
    <location>
        <begin position="1"/>
        <end position="22"/>
    </location>
</feature>
<evidence type="ECO:0000313" key="4">
    <source>
        <dbReference type="EMBL" id="OAR04877.1"/>
    </source>
</evidence>
<dbReference type="InterPro" id="IPR039424">
    <property type="entry name" value="SBP_5"/>
</dbReference>
<proteinExistence type="predicted"/>
<dbReference type="GO" id="GO:0043190">
    <property type="term" value="C:ATP-binding cassette (ABC) transporter complex"/>
    <property type="evidence" value="ECO:0007669"/>
    <property type="project" value="InterPro"/>
</dbReference>
<dbReference type="PANTHER" id="PTHR30290:SF38">
    <property type="entry name" value="D,D-DIPEPTIDE-BINDING PERIPLASMIC PROTEIN DDPA-RELATED"/>
    <property type="match status" value="1"/>
</dbReference>
<evidence type="ECO:0000313" key="5">
    <source>
        <dbReference type="Proteomes" id="UP000243024"/>
    </source>
</evidence>
<sequence>MSRKIKPFIFAFLMLGSFAWLSACGQNQTSQTPNANQANDQSPGNPTLRIPANKLIVAINAEQATLDPGVTMDNSAWKITYPAYERLVAYDGATTEIKPSLAKTWSVSEDGKTWTFQLEEGHRFSDGTPVDAEAVKFSFERTLKLGKGPAELFGVIQQIQVVDPYTVQFTLKKNFPPFLSTLATNYASIVNPKVMEHEKDGDLAQGYLSGHTAGSGPYMLSEWRKGEYYKLEKNPHHPNRDQIAFDTVLFKIVPDAAAQRLQLEKGEIDIAEGIPIEQIDNLDASQVTVVREPSLLVDYVYINTSRGNPALKDVRVRQALSYAVDYPSIIDVVQQGNATQMRGPIPKGLWGHDPSAMQYTYDPEKARQLLQEAGVHGLKLTLLYSDNKPWWETEAITLQALFQAVGVEVELKKVAYATMREMLDRGEFDLSLGVWSPDFGDPYMFMNYWFDSNNFGLAGNRAFYKNDRVNELIRKAATINDQAERERLYREAQKIVIEEAPYIYLYQKDFVLPMRKEIQGFVYNPMLEGIYNLESMKKPN</sequence>
<evidence type="ECO:0000259" key="3">
    <source>
        <dbReference type="Pfam" id="PF00496"/>
    </source>
</evidence>
<feature type="domain" description="Solute-binding protein family 5" evidence="3">
    <location>
        <begin position="96"/>
        <end position="455"/>
    </location>
</feature>
<evidence type="ECO:0000256" key="2">
    <source>
        <dbReference type="SAM" id="SignalP"/>
    </source>
</evidence>
<dbReference type="EMBL" id="JXBB01000009">
    <property type="protein sequence ID" value="OAR04877.1"/>
    <property type="molecule type" value="Genomic_DNA"/>
</dbReference>
<comment type="caution">
    <text evidence="4">The sequence shown here is derived from an EMBL/GenBank/DDBJ whole genome shotgun (WGS) entry which is preliminary data.</text>
</comment>
<dbReference type="AlphaFoldDB" id="A0A179IQB7"/>
<dbReference type="GO" id="GO:0042938">
    <property type="term" value="P:dipeptide transport"/>
    <property type="evidence" value="ECO:0007669"/>
    <property type="project" value="TreeGrafter"/>
</dbReference>
<dbReference type="CDD" id="cd08512">
    <property type="entry name" value="PBP2_NikA_DppA_OppA_like_7"/>
    <property type="match status" value="1"/>
</dbReference>
<evidence type="ECO:0000256" key="1">
    <source>
        <dbReference type="ARBA" id="ARBA00022729"/>
    </source>
</evidence>
<keyword evidence="1 2" id="KW-0732">Signal</keyword>
<dbReference type="PANTHER" id="PTHR30290">
    <property type="entry name" value="PERIPLASMIC BINDING COMPONENT OF ABC TRANSPORTER"/>
    <property type="match status" value="1"/>
</dbReference>
<protein>
    <submittedName>
        <fullName evidence="4">Peptide ABC transporter substrate-binding protein</fullName>
    </submittedName>
</protein>
<name>A0A179IQB7_HYDSH</name>
<dbReference type="InterPro" id="IPR030678">
    <property type="entry name" value="Peptide/Ni-bd"/>
</dbReference>
<dbReference type="PIRSF" id="PIRSF002741">
    <property type="entry name" value="MppA"/>
    <property type="match status" value="1"/>
</dbReference>
<accession>A0A179IQB7</accession>
<dbReference type="GO" id="GO:0030288">
    <property type="term" value="C:outer membrane-bounded periplasmic space"/>
    <property type="evidence" value="ECO:0007669"/>
    <property type="project" value="TreeGrafter"/>
</dbReference>
<dbReference type="GO" id="GO:1904680">
    <property type="term" value="F:peptide transmembrane transporter activity"/>
    <property type="evidence" value="ECO:0007669"/>
    <property type="project" value="TreeGrafter"/>
</dbReference>
<dbReference type="Gene3D" id="3.10.105.10">
    <property type="entry name" value="Dipeptide-binding Protein, Domain 3"/>
    <property type="match status" value="1"/>
</dbReference>
<gene>
    <name evidence="4" type="ORF">SA87_09745</name>
</gene>
<organism evidence="4 5">
    <name type="scientific">Hydrogenibacillus schlegelii</name>
    <name type="common">Bacillus schlegelii</name>
    <dbReference type="NCBI Taxonomy" id="1484"/>
    <lineage>
        <taxon>Bacteria</taxon>
        <taxon>Bacillati</taxon>
        <taxon>Bacillota</taxon>
        <taxon>Bacilli</taxon>
        <taxon>Bacillales</taxon>
        <taxon>Bacillales Family X. Incertae Sedis</taxon>
        <taxon>Hydrogenibacillus</taxon>
    </lineage>
</organism>
<keyword evidence="5" id="KW-1185">Reference proteome</keyword>
<dbReference type="SUPFAM" id="SSF53850">
    <property type="entry name" value="Periplasmic binding protein-like II"/>
    <property type="match status" value="1"/>
</dbReference>
<dbReference type="Gene3D" id="3.90.76.10">
    <property type="entry name" value="Dipeptide-binding Protein, Domain 1"/>
    <property type="match status" value="1"/>
</dbReference>
<dbReference type="InterPro" id="IPR000914">
    <property type="entry name" value="SBP_5_dom"/>
</dbReference>
<reference evidence="4 5" key="1">
    <citation type="submission" date="2015-09" db="EMBL/GenBank/DDBJ databases">
        <title>Draft genome sequence of Hydrogenibacillus schlegelii DSM 2000.</title>
        <authorList>
            <person name="Hemp J."/>
        </authorList>
    </citation>
    <scope>NUCLEOTIDE SEQUENCE [LARGE SCALE GENOMIC DNA]</scope>
    <source>
        <strain evidence="4 5">MA 48</strain>
    </source>
</reference>
<dbReference type="RefSeq" id="WP_066199392.1">
    <property type="nucleotide sequence ID" value="NZ_CBCSAS010000016.1"/>
</dbReference>
<feature type="chain" id="PRO_5039251203" evidence="2">
    <location>
        <begin position="23"/>
        <end position="540"/>
    </location>
</feature>
<dbReference type="Proteomes" id="UP000243024">
    <property type="component" value="Unassembled WGS sequence"/>
</dbReference>
<dbReference type="STRING" id="1484.SA87_09745"/>
<dbReference type="Gene3D" id="3.40.190.10">
    <property type="entry name" value="Periplasmic binding protein-like II"/>
    <property type="match status" value="1"/>
</dbReference>
<dbReference type="PROSITE" id="PS51257">
    <property type="entry name" value="PROKAR_LIPOPROTEIN"/>
    <property type="match status" value="1"/>
</dbReference>